<dbReference type="RefSeq" id="WP_183782327.1">
    <property type="nucleotide sequence ID" value="NZ_JACIBS010000001.1"/>
</dbReference>
<protein>
    <submittedName>
        <fullName evidence="4">DNA-binding CsgD family transcriptional regulator</fullName>
    </submittedName>
</protein>
<proteinExistence type="predicted"/>
<dbReference type="PRINTS" id="PR00038">
    <property type="entry name" value="HTHLUXR"/>
</dbReference>
<dbReference type="Proteomes" id="UP000564573">
    <property type="component" value="Unassembled WGS sequence"/>
</dbReference>
<dbReference type="InterPro" id="IPR036388">
    <property type="entry name" value="WH-like_DNA-bd_sf"/>
</dbReference>
<evidence type="ECO:0000256" key="2">
    <source>
        <dbReference type="SAM" id="MobiDB-lite"/>
    </source>
</evidence>
<dbReference type="InterPro" id="IPR041664">
    <property type="entry name" value="AAA_16"/>
</dbReference>
<dbReference type="InterPro" id="IPR027417">
    <property type="entry name" value="P-loop_NTPase"/>
</dbReference>
<dbReference type="AlphaFoldDB" id="A0A839XP75"/>
<feature type="domain" description="HTH luxR-type" evidence="3">
    <location>
        <begin position="805"/>
        <end position="870"/>
    </location>
</feature>
<evidence type="ECO:0000256" key="1">
    <source>
        <dbReference type="ARBA" id="ARBA00023125"/>
    </source>
</evidence>
<dbReference type="PANTHER" id="PTHR43214:SF42">
    <property type="entry name" value="TRANSCRIPTIONAL REGULATORY PROTEIN DESR"/>
    <property type="match status" value="1"/>
</dbReference>
<dbReference type="Pfam" id="PF00196">
    <property type="entry name" value="GerE"/>
    <property type="match status" value="1"/>
</dbReference>
<name>A0A839XP75_9PSEU</name>
<gene>
    <name evidence="4" type="ORF">FB384_002198</name>
</gene>
<keyword evidence="1 4" id="KW-0238">DNA-binding</keyword>
<dbReference type="PROSITE" id="PS00622">
    <property type="entry name" value="HTH_LUXR_1"/>
    <property type="match status" value="1"/>
</dbReference>
<dbReference type="PANTHER" id="PTHR43214">
    <property type="entry name" value="TWO-COMPONENT RESPONSE REGULATOR"/>
    <property type="match status" value="1"/>
</dbReference>
<dbReference type="Pfam" id="PF13191">
    <property type="entry name" value="AAA_16"/>
    <property type="match status" value="1"/>
</dbReference>
<dbReference type="PROSITE" id="PS50043">
    <property type="entry name" value="HTH_LUXR_2"/>
    <property type="match status" value="1"/>
</dbReference>
<evidence type="ECO:0000313" key="4">
    <source>
        <dbReference type="EMBL" id="MBB3663294.1"/>
    </source>
</evidence>
<dbReference type="InterPro" id="IPR016032">
    <property type="entry name" value="Sig_transdc_resp-reg_C-effctor"/>
</dbReference>
<reference evidence="4 5" key="1">
    <citation type="submission" date="2020-08" db="EMBL/GenBank/DDBJ databases">
        <title>Sequencing the genomes of 1000 actinobacteria strains.</title>
        <authorList>
            <person name="Klenk H.-P."/>
        </authorList>
    </citation>
    <scope>NUCLEOTIDE SEQUENCE [LARGE SCALE GENOMIC DNA]</scope>
    <source>
        <strain evidence="4 5">DSM 45267</strain>
    </source>
</reference>
<keyword evidence="5" id="KW-1185">Reference proteome</keyword>
<comment type="caution">
    <text evidence="4">The sequence shown here is derived from an EMBL/GenBank/DDBJ whole genome shotgun (WGS) entry which is preliminary data.</text>
</comment>
<dbReference type="SUPFAM" id="SSF46894">
    <property type="entry name" value="C-terminal effector domain of the bipartite response regulators"/>
    <property type="match status" value="1"/>
</dbReference>
<evidence type="ECO:0000259" key="3">
    <source>
        <dbReference type="PROSITE" id="PS50043"/>
    </source>
</evidence>
<dbReference type="InterPro" id="IPR000792">
    <property type="entry name" value="Tscrpt_reg_LuxR_C"/>
</dbReference>
<accession>A0A839XP75</accession>
<feature type="region of interest" description="Disordered" evidence="2">
    <location>
        <begin position="204"/>
        <end position="224"/>
    </location>
</feature>
<dbReference type="Gene3D" id="1.10.10.10">
    <property type="entry name" value="Winged helix-like DNA-binding domain superfamily/Winged helix DNA-binding domain"/>
    <property type="match status" value="1"/>
</dbReference>
<feature type="region of interest" description="Disordered" evidence="2">
    <location>
        <begin position="797"/>
        <end position="816"/>
    </location>
</feature>
<dbReference type="EMBL" id="JACIBS010000001">
    <property type="protein sequence ID" value="MBB3663294.1"/>
    <property type="molecule type" value="Genomic_DNA"/>
</dbReference>
<dbReference type="SMART" id="SM00421">
    <property type="entry name" value="HTH_LUXR"/>
    <property type="match status" value="1"/>
</dbReference>
<dbReference type="GO" id="GO:0006355">
    <property type="term" value="P:regulation of DNA-templated transcription"/>
    <property type="evidence" value="ECO:0007669"/>
    <property type="project" value="InterPro"/>
</dbReference>
<organism evidence="4 5">
    <name type="scientific">Prauserella sediminis</name>
    <dbReference type="NCBI Taxonomy" id="577680"/>
    <lineage>
        <taxon>Bacteria</taxon>
        <taxon>Bacillati</taxon>
        <taxon>Actinomycetota</taxon>
        <taxon>Actinomycetes</taxon>
        <taxon>Pseudonocardiales</taxon>
        <taxon>Pseudonocardiaceae</taxon>
        <taxon>Prauserella</taxon>
        <taxon>Prauserella salsuginis group</taxon>
    </lineage>
</organism>
<dbReference type="GO" id="GO:0003677">
    <property type="term" value="F:DNA binding"/>
    <property type="evidence" value="ECO:0007669"/>
    <property type="project" value="UniProtKB-KW"/>
</dbReference>
<evidence type="ECO:0000313" key="5">
    <source>
        <dbReference type="Proteomes" id="UP000564573"/>
    </source>
</evidence>
<dbReference type="SUPFAM" id="SSF52540">
    <property type="entry name" value="P-loop containing nucleoside triphosphate hydrolases"/>
    <property type="match status" value="1"/>
</dbReference>
<dbReference type="CDD" id="cd06170">
    <property type="entry name" value="LuxR_C_like"/>
    <property type="match status" value="1"/>
</dbReference>
<sequence>MAAVIVGRDDVRARLAALHDDVGAGRGGALVLAGVRGMGRTTLVETVPTDGPVRTATVTGFAAESELPWAGLQRLCAAAGIAPGAVGDVAGHATTLYERLAAGGSVLCLVDDAHLLDVESLDVLAFMARRCARGPVAVVFTVPPEAPEADRLAGLDVERLPPLTDDEALRLVPGRIAAPVAAELVETAGGNPSDLLELAESLTAGQAAGRQPPPRELPAGGRGRDAVVRTFRGLSEAARALVLRAACAEPSEAFGATGMSSDGPVSAADPVLAEVQRCGLVRTTTDGVRAVSPAVGATVHAAVSDAERREAHAALAASLDPQRHRAAWEWHRACADGRTDVADRLAAAADDNPDTAALAWHRAARLTPPGAEKAERLRRAACRYWAEGRVGPARRLLWHAREHAPSGPLAGRILVAAGEIELRDGAPEVAAHQLMLAAQSLPVDEAADAFLLAAEARRTAADGCGYAETARRAAETETLVATHLAGIAAMFTRDHAAGAAALRRVLEEAGDDVRGALCAAEAAMTLGRPGLAHDRAAAAVARARGGDNPTLLPTALYQFSLTSALLDRPHAAVEASAEGVALAAASGQRNTAAEHEVLAGLAYVSLGDRDAALARVASAQARIDRVGLRRAAALADWVRGCADLLDDRPADAFRRLNTLFVPGTGRSTVQVAAIPQLVESAIRCGESDSARRALERYEAWAESTGTGVWLALAHRCRALLAADPATAEAQFRDAVELQRSGGMTLELARTELAYARALRRQRRNREARSVLRDAFRLADDAGADYWAAQIRDELRAAGDRAEEAAPSTGEDLTPQQERIVRLVADGRTNREIAERLAISRRTVEHHLRNIFVRLGVRSRVELVAAASGPSPRHE</sequence>
<dbReference type="InterPro" id="IPR039420">
    <property type="entry name" value="WalR-like"/>
</dbReference>